<dbReference type="Proteomes" id="UP000317942">
    <property type="component" value="Unassembled WGS sequence"/>
</dbReference>
<protein>
    <recommendedName>
        <fullName evidence="2">CHAT domain-containing protein</fullName>
    </recommendedName>
</protein>
<evidence type="ECO:0000259" key="2">
    <source>
        <dbReference type="Pfam" id="PF12770"/>
    </source>
</evidence>
<comment type="caution">
    <text evidence="3">The sequence shown here is derived from an EMBL/GenBank/DDBJ whole genome shotgun (WGS) entry which is preliminary data.</text>
</comment>
<evidence type="ECO:0000313" key="4">
    <source>
        <dbReference type="Proteomes" id="UP000317942"/>
    </source>
</evidence>
<gene>
    <name evidence="3" type="ORF">FK267_03130</name>
</gene>
<accession>A0A508BSC1</accession>
<sequence length="796" mass="89592">MSSLVPETYLNITQYGDTRWPWKLRRTHRKAIKVAAIPIDNLNESNINKAREISAKLTTFLNDVRSESWGDLAEIYQLQQYLDLLGEFPKRDRFETLCSVLPIMCGRFFNDDHYKKIHKDSILSNCFQIVGMEYLKAGEFDNAFDAFGYAWATAKQRLLVQRLTQLSAACAYLSKNPELIELVDDMIEDVIQYSAHLQSLYRCFHDRLAEKTSPQDLLGDICLLGQNDPLLALLAAERVIETLLKQHHTETAEQVVSALRKLFASCEPWVESLILQFEAQISFAKNDFASARDNANYALKLSEYLLLQPCLPTSRKSVFERYDKSRTIALKSYLELNDARGMAQFIEDHRLKVTVDASIEEVEEEPLAAPREPNSDAGNTTQNDDLFAPSLILDVWHEITTCYSMTSINQSAHDTDELLGLPLSLSYARVKSSIFWAAASNGIPLGCGELSLTQNRDLSEIINTFEQYFTKLHSDTDQFPEIDLFHYLREWGTPEETWITETLGTLIPDCVKNVIFGSETRTTLTISTDFQIPPLPWPIFRIAHTGVSSSLIESTDIHHWLSARLSSASRKHLHSESIPLLLVIDNPDGRLTTQPPPEFSVSQEIFSGPILQHGNSVWEYAVNSFVNHPAGVLYYRGHLESRRSPADAYFKFPTPIGTSESDESSFLAVGQLFGKFEDGKPWFPLPTRVILSCCSSSGTGQLAGEAIGLAAACIEGGGASEVIATSIDILDDPFTSRFDGMLTQVSVDSPPLYKGLSMLQNRVYLDWRNYSLRGGEPESTRTAWPHPLIWAMYQAY</sequence>
<organism evidence="3 4">
    <name type="scientific">Actinomyces oris</name>
    <dbReference type="NCBI Taxonomy" id="544580"/>
    <lineage>
        <taxon>Bacteria</taxon>
        <taxon>Bacillati</taxon>
        <taxon>Actinomycetota</taxon>
        <taxon>Actinomycetes</taxon>
        <taxon>Actinomycetales</taxon>
        <taxon>Actinomycetaceae</taxon>
        <taxon>Actinomyces</taxon>
    </lineage>
</organism>
<proteinExistence type="predicted"/>
<dbReference type="Pfam" id="PF12770">
    <property type="entry name" value="CHAT"/>
    <property type="match status" value="1"/>
</dbReference>
<dbReference type="AlphaFoldDB" id="A0A508BSC1"/>
<dbReference type="RefSeq" id="WP_141406294.1">
    <property type="nucleotide sequence ID" value="NZ_CP066060.1"/>
</dbReference>
<name>A0A508BSC1_9ACTO</name>
<reference evidence="3 4" key="1">
    <citation type="submission" date="2019-06" db="EMBL/GenBank/DDBJ databases">
        <title>Draft genome sequence of Actinomyces oris CCUG 34288T.</title>
        <authorList>
            <person name="Salva-Serra F."/>
            <person name="Cardew S."/>
            <person name="Moore E."/>
        </authorList>
    </citation>
    <scope>NUCLEOTIDE SEQUENCE [LARGE SCALE GENOMIC DNA]</scope>
    <source>
        <strain evidence="3 4">CCUG 34288</strain>
    </source>
</reference>
<evidence type="ECO:0000256" key="1">
    <source>
        <dbReference type="SAM" id="MobiDB-lite"/>
    </source>
</evidence>
<dbReference type="EMBL" id="VICC01000002">
    <property type="protein sequence ID" value="TQD62395.1"/>
    <property type="molecule type" value="Genomic_DNA"/>
</dbReference>
<dbReference type="GeneID" id="64212359"/>
<feature type="region of interest" description="Disordered" evidence="1">
    <location>
        <begin position="362"/>
        <end position="382"/>
    </location>
</feature>
<evidence type="ECO:0000313" key="3">
    <source>
        <dbReference type="EMBL" id="TQD62395.1"/>
    </source>
</evidence>
<feature type="domain" description="CHAT" evidence="2">
    <location>
        <begin position="518"/>
        <end position="766"/>
    </location>
</feature>
<dbReference type="InterPro" id="IPR024983">
    <property type="entry name" value="CHAT_dom"/>
</dbReference>